<dbReference type="InterPro" id="IPR005135">
    <property type="entry name" value="Endo/exonuclease/phosphatase"/>
</dbReference>
<comment type="caution">
    <text evidence="5">The sequence shown here is derived from an EMBL/GenBank/DDBJ whole genome shotgun (WGS) entry which is preliminary data.</text>
</comment>
<reference evidence="5" key="1">
    <citation type="journal article" date="2017" name="Nature">
        <title>The sunflower genome provides insights into oil metabolism, flowering and Asterid evolution.</title>
        <authorList>
            <person name="Badouin H."/>
            <person name="Gouzy J."/>
            <person name="Grassa C.J."/>
            <person name="Murat F."/>
            <person name="Staton S.E."/>
            <person name="Cottret L."/>
            <person name="Lelandais-Briere C."/>
            <person name="Owens G.L."/>
            <person name="Carrere S."/>
            <person name="Mayjonade B."/>
            <person name="Legrand L."/>
            <person name="Gill N."/>
            <person name="Kane N.C."/>
            <person name="Bowers J.E."/>
            <person name="Hubner S."/>
            <person name="Bellec A."/>
            <person name="Berard A."/>
            <person name="Berges H."/>
            <person name="Blanchet N."/>
            <person name="Boniface M.C."/>
            <person name="Brunel D."/>
            <person name="Catrice O."/>
            <person name="Chaidir N."/>
            <person name="Claudel C."/>
            <person name="Donnadieu C."/>
            <person name="Faraut T."/>
            <person name="Fievet G."/>
            <person name="Helmstetter N."/>
            <person name="King M."/>
            <person name="Knapp S.J."/>
            <person name="Lai Z."/>
            <person name="Le Paslier M.C."/>
            <person name="Lippi Y."/>
            <person name="Lorenzon L."/>
            <person name="Mandel J.R."/>
            <person name="Marage G."/>
            <person name="Marchand G."/>
            <person name="Marquand E."/>
            <person name="Bret-Mestries E."/>
            <person name="Morien E."/>
            <person name="Nambeesan S."/>
            <person name="Nguyen T."/>
            <person name="Pegot-Espagnet P."/>
            <person name="Pouilly N."/>
            <person name="Raftis F."/>
            <person name="Sallet E."/>
            <person name="Schiex T."/>
            <person name="Thomas J."/>
            <person name="Vandecasteele C."/>
            <person name="Vares D."/>
            <person name="Vear F."/>
            <person name="Vautrin S."/>
            <person name="Crespi M."/>
            <person name="Mangin B."/>
            <person name="Burke J.M."/>
            <person name="Salse J."/>
            <person name="Munos S."/>
            <person name="Vincourt P."/>
            <person name="Rieseberg L.H."/>
            <person name="Langlade N.B."/>
        </authorList>
    </citation>
    <scope>NUCLEOTIDE SEQUENCE</scope>
    <source>
        <tissue evidence="5">Leaves</tissue>
    </source>
</reference>
<feature type="region of interest" description="Disordered" evidence="2">
    <location>
        <begin position="352"/>
        <end position="556"/>
    </location>
</feature>
<dbReference type="PANTHER" id="PTHR33116">
    <property type="entry name" value="REVERSE TRANSCRIPTASE ZINC-BINDING DOMAIN-CONTAINING PROTEIN-RELATED-RELATED"/>
    <property type="match status" value="1"/>
</dbReference>
<dbReference type="SUPFAM" id="SSF54928">
    <property type="entry name" value="RNA-binding domain, RBD"/>
    <property type="match status" value="1"/>
</dbReference>
<evidence type="ECO:0000259" key="4">
    <source>
        <dbReference type="PROSITE" id="PS50878"/>
    </source>
</evidence>
<dbReference type="EC" id="2.7.7.49" evidence="5"/>
<gene>
    <name evidence="5" type="ORF">HanXRQr2_Chr09g0389931</name>
</gene>
<keyword evidence="6" id="KW-1185">Reference proteome</keyword>
<dbReference type="Pfam" id="PF13966">
    <property type="entry name" value="zf-RVT"/>
    <property type="match status" value="1"/>
</dbReference>
<evidence type="ECO:0000313" key="6">
    <source>
        <dbReference type="Proteomes" id="UP000215914"/>
    </source>
</evidence>
<keyword evidence="5" id="KW-0548">Nucleotidyltransferase</keyword>
<accession>A0A9K3N972</accession>
<dbReference type="Gene3D" id="3.30.70.330">
    <property type="match status" value="1"/>
</dbReference>
<dbReference type="EMBL" id="MNCJ02000324">
    <property type="protein sequence ID" value="KAF5791018.1"/>
    <property type="molecule type" value="Genomic_DNA"/>
</dbReference>
<evidence type="ECO:0000259" key="3">
    <source>
        <dbReference type="PROSITE" id="PS50102"/>
    </source>
</evidence>
<feature type="compositionally biased region" description="Polar residues" evidence="2">
    <location>
        <begin position="452"/>
        <end position="480"/>
    </location>
</feature>
<name>A0A9K3N972_HELAN</name>
<dbReference type="InterPro" id="IPR000477">
    <property type="entry name" value="RT_dom"/>
</dbReference>
<dbReference type="InterPro" id="IPR035979">
    <property type="entry name" value="RBD_domain_sf"/>
</dbReference>
<sequence>MGRGRGNDREWADVVYRKNQRRDRKSEEVTFYVGNLPDGTTHTLLWMAFQPFGVVSDAYVARKRDASGNWFGFIRLVDVVDLERTLAGMNTVSIYNAKLVVSLAKYVKGHHKFKSPVVTRQNQDWRPKPNHAQPVPNISVGVQAGKTYSDALTNSRNQPQPGVRKRLVLDGNGSSYFQHCLGRSVIGVARDLKKLGKTKSMLDAGGFREEALTYVGGLRVMITFHDKERAREFVENFSKLWMEVWSEAKVWYGENFPFDRIVGLRITGVPLQLREDALYDKVGSMFGKVVWPSDSNWEGTDVSAGNCHVLTNQGLRIDEEISLAWNGGEFRVWVTETVRNWAPSFFSVESSAMSPVKEANSEPLQDDEVEEGEIRGSTETEVNVAGDLENERSRTGGIETSLHGNPGDASHGEMGNVNDGGCDSPQMGPVPQECSTPIHPVGFGPRDPGPSNFKNQDQGNTLGKRNRAQRSPPSVGSTQGPPVKPFFPNNSTPVDGIDLNHNPVSSQSILRGVERDSPGDVDGEVSDKESDGSSNAADTLASVPDTAPPIQVSNHPVSNEEIDLTVRVGSLVGIELGDFQDQVRAGVLDSRKTSWIRGLKSSYGVHFLAIQETKLGDNSNFSLSSFWGRSSFAAAQVFSEGRSGGLVSLWDPTVVQQDGVLKHRSFLLVSGTVVSTGVRVNIVNVYAPNDPVNRRTLWAELIQVKETFPGMWILMGDFNDVRSPEERKNSEFVPLNAWHFNSFIQVADLHEFHMGGHKFTYVSDSGLKFSKLDRVLVCSGFRDLWPTSSVTALSRYVSDHSPVLLTTTPTDYGHIPFRFFNSWLEIPGFRDHVAGLCCSFSFIGPSDLALATKLKFLKNRIKAWVSAERARTNGEYLEIKNNLERIERAAEVRDLTDVETHSRTEGRRFILEYDRTKLLDIQQKARVKWALEGDENSSFFHGIINANTANNKINGIVVDGEWVNTPTVVKEKAFEFFANKFVEPMSARPNISCSNLAQLSDQEAGSLVQEFTLEEIKTAIWDCDGDRAPGPDGFNFKFLKHFWPELHGDFLAFFNEFYNSAAFSPGCASSFLALIPKVNDPTSFSDFRPISLVGCINKVVSKVLVNRLKRVVGKLISAEQSAFLAGRSITDGPLMLNEMVGWMKRAKSKGLFFKVDIDKAYDSLNWGFLESVMHQMNFPYRWRKWIMAVVSSARASVLVNGSPTQEFTCYRGLRQGDPISPFLFVIAMEALTGVMKRACSVGLFHGIRCTNSGPILSHLIYADDVVFLGEWSRANVLNLRRIMWCFYLASGLKVNMAKCSLFGIGVGDGDLADMAELLGCKIGSFPFKFLGLQVGANMNLYRHWKPVLDTVQSRLSIWKAKTLSFGGRVTLIKSVLNSLPIYYFSLYRAPENVIDTLDRMRRVFFWGGSDEKAKANWVAWQKVIAPTSYGGMGFGSLRDTNSALLAKWWWRFKGEDSGLWRRVVWALHHNSRSWNFIPAKMTISGPWKQIYKSANDLLSADVDLSRLIKGVVRDGKGVMFWTDCWCGDVSLATRYPNLFRLENNKFCKVAERVKVDASGEHWSWDWKRRLTNGVETVEFQQLEAELGQPSLSSDPDKWVWTLDGLGSFSVGSLKRALVESRYVSPSRVSRWNSWVPKKVGIVVWRAELDRLPTRSALIQRHVNVPSILCPTCGEVPETVEHVFVSCGFAQSVWSVISQWCKLQPIFAFSIKDLLDTDIYTSGSGKYKKALHAVVLTTIWSIWKHRNARVFDQAPCSIQAVIGEVKTVSHLWVKHRSKQLDLDWEVWKGFNLYKVGW</sequence>
<dbReference type="PANTHER" id="PTHR33116:SF78">
    <property type="entry name" value="OS12G0587133 PROTEIN"/>
    <property type="match status" value="1"/>
</dbReference>
<dbReference type="InterPro" id="IPR043502">
    <property type="entry name" value="DNA/RNA_pol_sf"/>
</dbReference>
<protein>
    <submittedName>
        <fullName evidence="5">RNA-directed DNA polymerase</fullName>
        <ecNumber evidence="5">2.7.7.49</ecNumber>
    </submittedName>
</protein>
<feature type="domain" description="RRM" evidence="3">
    <location>
        <begin position="29"/>
        <end position="106"/>
    </location>
</feature>
<feature type="domain" description="Reverse transcriptase" evidence="4">
    <location>
        <begin position="1056"/>
        <end position="1334"/>
    </location>
</feature>
<dbReference type="PROSITE" id="PS50878">
    <property type="entry name" value="RT_POL"/>
    <property type="match status" value="1"/>
</dbReference>
<keyword evidence="5" id="KW-0695">RNA-directed DNA polymerase</keyword>
<evidence type="ECO:0000256" key="1">
    <source>
        <dbReference type="PROSITE-ProRule" id="PRU00176"/>
    </source>
</evidence>
<keyword evidence="1" id="KW-0694">RNA-binding</keyword>
<dbReference type="InterPro" id="IPR000504">
    <property type="entry name" value="RRM_dom"/>
</dbReference>
<dbReference type="Proteomes" id="UP000215914">
    <property type="component" value="Unassembled WGS sequence"/>
</dbReference>
<evidence type="ECO:0000256" key="2">
    <source>
        <dbReference type="SAM" id="MobiDB-lite"/>
    </source>
</evidence>
<dbReference type="GO" id="GO:0003964">
    <property type="term" value="F:RNA-directed DNA polymerase activity"/>
    <property type="evidence" value="ECO:0007669"/>
    <property type="project" value="UniProtKB-KW"/>
</dbReference>
<dbReference type="SMART" id="SM00360">
    <property type="entry name" value="RRM"/>
    <property type="match status" value="1"/>
</dbReference>
<proteinExistence type="predicted"/>
<dbReference type="Gene3D" id="3.60.10.10">
    <property type="entry name" value="Endonuclease/exonuclease/phosphatase"/>
    <property type="match status" value="1"/>
</dbReference>
<dbReference type="Pfam" id="PF03372">
    <property type="entry name" value="Exo_endo_phos"/>
    <property type="match status" value="1"/>
</dbReference>
<dbReference type="SUPFAM" id="SSF56219">
    <property type="entry name" value="DNase I-like"/>
    <property type="match status" value="1"/>
</dbReference>
<dbReference type="PROSITE" id="PS50102">
    <property type="entry name" value="RRM"/>
    <property type="match status" value="1"/>
</dbReference>
<dbReference type="CDD" id="cd01650">
    <property type="entry name" value="RT_nLTR_like"/>
    <property type="match status" value="1"/>
</dbReference>
<evidence type="ECO:0000313" key="5">
    <source>
        <dbReference type="EMBL" id="KAF5791018.1"/>
    </source>
</evidence>
<dbReference type="InterPro" id="IPR026960">
    <property type="entry name" value="RVT-Znf"/>
</dbReference>
<dbReference type="GO" id="GO:0003723">
    <property type="term" value="F:RNA binding"/>
    <property type="evidence" value="ECO:0007669"/>
    <property type="project" value="UniProtKB-UniRule"/>
</dbReference>
<dbReference type="CDD" id="cd00590">
    <property type="entry name" value="RRM_SF"/>
    <property type="match status" value="1"/>
</dbReference>
<dbReference type="Pfam" id="PF00076">
    <property type="entry name" value="RRM_1"/>
    <property type="match status" value="1"/>
</dbReference>
<dbReference type="InterPro" id="IPR012677">
    <property type="entry name" value="Nucleotide-bd_a/b_plait_sf"/>
</dbReference>
<keyword evidence="5" id="KW-0808">Transferase</keyword>
<dbReference type="InterPro" id="IPR036691">
    <property type="entry name" value="Endo/exonu/phosph_ase_sf"/>
</dbReference>
<organism evidence="5 6">
    <name type="scientific">Helianthus annuus</name>
    <name type="common">Common sunflower</name>
    <dbReference type="NCBI Taxonomy" id="4232"/>
    <lineage>
        <taxon>Eukaryota</taxon>
        <taxon>Viridiplantae</taxon>
        <taxon>Streptophyta</taxon>
        <taxon>Embryophyta</taxon>
        <taxon>Tracheophyta</taxon>
        <taxon>Spermatophyta</taxon>
        <taxon>Magnoliopsida</taxon>
        <taxon>eudicotyledons</taxon>
        <taxon>Gunneridae</taxon>
        <taxon>Pentapetalae</taxon>
        <taxon>asterids</taxon>
        <taxon>campanulids</taxon>
        <taxon>Asterales</taxon>
        <taxon>Asteraceae</taxon>
        <taxon>Asteroideae</taxon>
        <taxon>Heliantheae alliance</taxon>
        <taxon>Heliantheae</taxon>
        <taxon>Helianthus</taxon>
    </lineage>
</organism>
<reference evidence="5" key="2">
    <citation type="submission" date="2020-06" db="EMBL/GenBank/DDBJ databases">
        <title>Helianthus annuus Genome sequencing and assembly Release 2.</title>
        <authorList>
            <person name="Gouzy J."/>
            <person name="Langlade N."/>
            <person name="Munos S."/>
        </authorList>
    </citation>
    <scope>NUCLEOTIDE SEQUENCE</scope>
    <source>
        <tissue evidence="5">Leaves</tissue>
    </source>
</reference>
<dbReference type="Pfam" id="PF00078">
    <property type="entry name" value="RVT_1"/>
    <property type="match status" value="1"/>
</dbReference>
<dbReference type="SUPFAM" id="SSF56672">
    <property type="entry name" value="DNA/RNA polymerases"/>
    <property type="match status" value="1"/>
</dbReference>
<dbReference type="Gramene" id="mRNA:HanXRQr2_Chr09g0389931">
    <property type="protein sequence ID" value="mRNA:HanXRQr2_Chr09g0389931"/>
    <property type="gene ID" value="HanXRQr2_Chr09g0389931"/>
</dbReference>